<gene>
    <name evidence="1" type="ORF">M2272_005178</name>
</gene>
<comment type="caution">
    <text evidence="1">The sequence shown here is derived from an EMBL/GenBank/DDBJ whole genome shotgun (WGS) entry which is preliminary data.</text>
</comment>
<evidence type="ECO:0000313" key="1">
    <source>
        <dbReference type="EMBL" id="MDH6198519.1"/>
    </source>
</evidence>
<dbReference type="Proteomes" id="UP001160130">
    <property type="component" value="Unassembled WGS sequence"/>
</dbReference>
<sequence length="132" mass="14475">MAGADGVDWYDLYKIHEIIGHDIGGKTRLIEIGWTTKPRDRAFTASADGFDVSGEAARHAVDSHEEPPKHTMTIEQGRAYISDLVTKRLDHLASRKSALNVGKACTRRHEVAQVAGIVVQEVENQPHHGAGK</sequence>
<name>A0ABT6L6H5_9MYCO</name>
<evidence type="ECO:0000313" key="2">
    <source>
        <dbReference type="Proteomes" id="UP001160130"/>
    </source>
</evidence>
<keyword evidence="2" id="KW-1185">Reference proteome</keyword>
<dbReference type="RefSeq" id="WP_280835092.1">
    <property type="nucleotide sequence ID" value="NZ_JARXVE010000011.1"/>
</dbReference>
<dbReference type="EMBL" id="JARXVE010000011">
    <property type="protein sequence ID" value="MDH6198519.1"/>
    <property type="molecule type" value="Genomic_DNA"/>
</dbReference>
<accession>A0ABT6L6H5</accession>
<proteinExistence type="predicted"/>
<reference evidence="1 2" key="1">
    <citation type="submission" date="2023-04" db="EMBL/GenBank/DDBJ databases">
        <title>Forest soil microbial communities from Buena Vista Peninsula, Colon Province, Panama.</title>
        <authorList>
            <person name="Bouskill N."/>
        </authorList>
    </citation>
    <scope>NUCLEOTIDE SEQUENCE [LARGE SCALE GENOMIC DNA]</scope>
    <source>
        <strain evidence="1 2">AC80</strain>
    </source>
</reference>
<organism evidence="1 2">
    <name type="scientific">Mycolicibacterium frederiksbergense</name>
    <dbReference type="NCBI Taxonomy" id="117567"/>
    <lineage>
        <taxon>Bacteria</taxon>
        <taxon>Bacillati</taxon>
        <taxon>Actinomycetota</taxon>
        <taxon>Actinomycetes</taxon>
        <taxon>Mycobacteriales</taxon>
        <taxon>Mycobacteriaceae</taxon>
        <taxon>Mycolicibacterium</taxon>
    </lineage>
</organism>
<protein>
    <submittedName>
        <fullName evidence="1">Uncharacterized protein</fullName>
    </submittedName>
</protein>